<comment type="caution">
    <text evidence="1">The sequence shown here is derived from an EMBL/GenBank/DDBJ whole genome shotgun (WGS) entry which is preliminary data.</text>
</comment>
<dbReference type="Proteomes" id="UP000792457">
    <property type="component" value="Unassembled WGS sequence"/>
</dbReference>
<reference evidence="1" key="1">
    <citation type="submission" date="2013-04" db="EMBL/GenBank/DDBJ databases">
        <authorList>
            <person name="Qu J."/>
            <person name="Murali S.C."/>
            <person name="Bandaranaike D."/>
            <person name="Bellair M."/>
            <person name="Blankenburg K."/>
            <person name="Chao H."/>
            <person name="Dinh H."/>
            <person name="Doddapaneni H."/>
            <person name="Downs B."/>
            <person name="Dugan-Rocha S."/>
            <person name="Elkadiri S."/>
            <person name="Gnanaolivu R.D."/>
            <person name="Hernandez B."/>
            <person name="Javaid M."/>
            <person name="Jayaseelan J.C."/>
            <person name="Lee S."/>
            <person name="Li M."/>
            <person name="Ming W."/>
            <person name="Munidasa M."/>
            <person name="Muniz J."/>
            <person name="Nguyen L."/>
            <person name="Ongeri F."/>
            <person name="Osuji N."/>
            <person name="Pu L.-L."/>
            <person name="Puazo M."/>
            <person name="Qu C."/>
            <person name="Quiroz J."/>
            <person name="Raj R."/>
            <person name="Weissenberger G."/>
            <person name="Xin Y."/>
            <person name="Zou X."/>
            <person name="Han Y."/>
            <person name="Richards S."/>
            <person name="Worley K."/>
            <person name="Muzny D."/>
            <person name="Gibbs R."/>
        </authorList>
    </citation>
    <scope>NUCLEOTIDE SEQUENCE</scope>
    <source>
        <strain evidence="1">Sampled in the wild</strain>
    </source>
</reference>
<name>A0A8K0JYK5_LADFU</name>
<evidence type="ECO:0000313" key="2">
    <source>
        <dbReference type="Proteomes" id="UP000792457"/>
    </source>
</evidence>
<keyword evidence="2" id="KW-1185">Reference proteome</keyword>
<gene>
    <name evidence="1" type="ORF">J437_LFUL000008</name>
</gene>
<dbReference type="AlphaFoldDB" id="A0A8K0JYK5"/>
<evidence type="ECO:0000313" key="1">
    <source>
        <dbReference type="EMBL" id="KAG8225031.1"/>
    </source>
</evidence>
<accession>A0A8K0JYK5</accession>
<reference evidence="1" key="2">
    <citation type="submission" date="2017-10" db="EMBL/GenBank/DDBJ databases">
        <title>Ladona fulva Genome sequencing and assembly.</title>
        <authorList>
            <person name="Murali S."/>
            <person name="Richards S."/>
            <person name="Bandaranaike D."/>
            <person name="Bellair M."/>
            <person name="Blankenburg K."/>
            <person name="Chao H."/>
            <person name="Dinh H."/>
            <person name="Doddapaneni H."/>
            <person name="Dugan-Rocha S."/>
            <person name="Elkadiri S."/>
            <person name="Gnanaolivu R."/>
            <person name="Hernandez B."/>
            <person name="Skinner E."/>
            <person name="Javaid M."/>
            <person name="Lee S."/>
            <person name="Li M."/>
            <person name="Ming W."/>
            <person name="Munidasa M."/>
            <person name="Muniz J."/>
            <person name="Nguyen L."/>
            <person name="Hughes D."/>
            <person name="Osuji N."/>
            <person name="Pu L.-L."/>
            <person name="Puazo M."/>
            <person name="Qu C."/>
            <person name="Quiroz J."/>
            <person name="Raj R."/>
            <person name="Weissenberger G."/>
            <person name="Xin Y."/>
            <person name="Zou X."/>
            <person name="Han Y."/>
            <person name="Worley K."/>
            <person name="Muzny D."/>
            <person name="Gibbs R."/>
        </authorList>
    </citation>
    <scope>NUCLEOTIDE SEQUENCE</scope>
    <source>
        <strain evidence="1">Sampled in the wild</strain>
    </source>
</reference>
<organism evidence="1 2">
    <name type="scientific">Ladona fulva</name>
    <name type="common">Scarce chaser dragonfly</name>
    <name type="synonym">Libellula fulva</name>
    <dbReference type="NCBI Taxonomy" id="123851"/>
    <lineage>
        <taxon>Eukaryota</taxon>
        <taxon>Metazoa</taxon>
        <taxon>Ecdysozoa</taxon>
        <taxon>Arthropoda</taxon>
        <taxon>Hexapoda</taxon>
        <taxon>Insecta</taxon>
        <taxon>Pterygota</taxon>
        <taxon>Palaeoptera</taxon>
        <taxon>Odonata</taxon>
        <taxon>Epiprocta</taxon>
        <taxon>Anisoptera</taxon>
        <taxon>Libelluloidea</taxon>
        <taxon>Libellulidae</taxon>
        <taxon>Ladona</taxon>
    </lineage>
</organism>
<sequence>MDSLERLLNSSAPIPGLSAATASIARRSPSSSPASSALVLARPSPTAFGPSASLSAVVSSSASVASARRTVVSGCLVSSRKSKRYLSGNFSLTGDTMEGIIQCLVFLKAFSVGIWCEWRLCHVLIREALECSPLLVDVWHVTSIAGKYDH</sequence>
<dbReference type="OrthoDB" id="6630118at2759"/>
<proteinExistence type="predicted"/>
<protein>
    <submittedName>
        <fullName evidence="1">Uncharacterized protein</fullName>
    </submittedName>
</protein>
<dbReference type="EMBL" id="KZ308222">
    <property type="protein sequence ID" value="KAG8225031.1"/>
    <property type="molecule type" value="Genomic_DNA"/>
</dbReference>